<dbReference type="Gene3D" id="2.20.25.240">
    <property type="match status" value="1"/>
</dbReference>
<dbReference type="RefSeq" id="XP_034255592.1">
    <property type="nucleotide sequence ID" value="XM_034399701.1"/>
</dbReference>
<keyword evidence="3" id="KW-0862">Zinc</keyword>
<organism evidence="6">
    <name type="scientific">Thrips palmi</name>
    <name type="common">Melon thrips</name>
    <dbReference type="NCBI Taxonomy" id="161013"/>
    <lineage>
        <taxon>Eukaryota</taxon>
        <taxon>Metazoa</taxon>
        <taxon>Ecdysozoa</taxon>
        <taxon>Arthropoda</taxon>
        <taxon>Hexapoda</taxon>
        <taxon>Insecta</taxon>
        <taxon>Pterygota</taxon>
        <taxon>Neoptera</taxon>
        <taxon>Paraneoptera</taxon>
        <taxon>Thysanoptera</taxon>
        <taxon>Terebrantia</taxon>
        <taxon>Thripoidea</taxon>
        <taxon>Thripidae</taxon>
        <taxon>Thrips</taxon>
    </lineage>
</organism>
<dbReference type="Pfam" id="PF04500">
    <property type="entry name" value="FLYWCH"/>
    <property type="match status" value="1"/>
</dbReference>
<sequence length="196" mass="23052">MEECPGQRDGSTIYYFDGHMYRKNRSTESSSYFRCATRGCMGRVIHKHRLGTIVAVSPHNHDADPHKHNLRRFLAAMQRRVNLETIPIHEIYLQEASRFPGIEEVMPYQSLQLQMEKRRRLHEINEMNQSTEMKQLHFLNLCDIEDMTKSIRAREAQDPLFLNASGGSIFFELKTKCLRLQPPYSVSSRIVINWLW</sequence>
<keyword evidence="2" id="KW-0863">Zinc-finger</keyword>
<name>A0A6P9ABS2_THRPL</name>
<dbReference type="GeneID" id="117653796"/>
<accession>A0A6P9ABS2</accession>
<dbReference type="Proteomes" id="UP000515158">
    <property type="component" value="Unplaced"/>
</dbReference>
<evidence type="ECO:0000256" key="1">
    <source>
        <dbReference type="ARBA" id="ARBA00022723"/>
    </source>
</evidence>
<gene>
    <name evidence="6" type="primary">LOC117653796</name>
</gene>
<proteinExistence type="predicted"/>
<reference evidence="6" key="1">
    <citation type="submission" date="2025-08" db="UniProtKB">
        <authorList>
            <consortium name="RefSeq"/>
        </authorList>
    </citation>
    <scope>IDENTIFICATION</scope>
    <source>
        <tissue evidence="6">Total insect</tissue>
    </source>
</reference>
<dbReference type="InterPro" id="IPR007588">
    <property type="entry name" value="Znf_FLYWCH"/>
</dbReference>
<keyword evidence="1" id="KW-0479">Metal-binding</keyword>
<evidence type="ECO:0000313" key="6">
    <source>
        <dbReference type="RefSeq" id="XP_034255592.1"/>
    </source>
</evidence>
<dbReference type="InParanoid" id="A0A6P9ABS2"/>
<evidence type="ECO:0000259" key="4">
    <source>
        <dbReference type="Pfam" id="PF04500"/>
    </source>
</evidence>
<dbReference type="AlphaFoldDB" id="A0A6P9ABS2"/>
<dbReference type="GO" id="GO:0008270">
    <property type="term" value="F:zinc ion binding"/>
    <property type="evidence" value="ECO:0007669"/>
    <property type="project" value="UniProtKB-KW"/>
</dbReference>
<evidence type="ECO:0000256" key="3">
    <source>
        <dbReference type="ARBA" id="ARBA00022833"/>
    </source>
</evidence>
<dbReference type="KEGG" id="tpal:117653796"/>
<evidence type="ECO:0000256" key="2">
    <source>
        <dbReference type="ARBA" id="ARBA00022771"/>
    </source>
</evidence>
<keyword evidence="5" id="KW-1185">Reference proteome</keyword>
<feature type="domain" description="FLYWCH-type" evidence="4">
    <location>
        <begin position="9"/>
        <end position="61"/>
    </location>
</feature>
<protein>
    <submittedName>
        <fullName evidence="6">Uncharacterized protein LOC117653796</fullName>
    </submittedName>
</protein>
<evidence type="ECO:0000313" key="5">
    <source>
        <dbReference type="Proteomes" id="UP000515158"/>
    </source>
</evidence>